<sequence>MPYMTMQHEVDPAEAILKELGDTSSVEVFNNQILVAVYIRPQKTKSGIILTNQTTDEDRYQSKVGLVIKKGPQAFKDSSGQWFDGLEINEGDWIVFRPSDGWSITVNNVLCRMIDDVNVKARVDQPDRVW</sequence>
<proteinExistence type="predicted"/>
<dbReference type="InterPro" id="IPR011032">
    <property type="entry name" value="GroES-like_sf"/>
</dbReference>
<keyword evidence="1" id="KW-0143">Chaperone</keyword>
<protein>
    <submittedName>
        <fullName evidence="2">GroES chaperonin family</fullName>
    </submittedName>
</protein>
<dbReference type="Gene3D" id="2.30.33.40">
    <property type="entry name" value="GroES chaperonin"/>
    <property type="match status" value="1"/>
</dbReference>
<dbReference type="GO" id="GO:0044183">
    <property type="term" value="F:protein folding chaperone"/>
    <property type="evidence" value="ECO:0007669"/>
    <property type="project" value="InterPro"/>
</dbReference>
<dbReference type="InterPro" id="IPR037124">
    <property type="entry name" value="Chaperonin_GroES_sf"/>
</dbReference>
<organism evidence="2">
    <name type="scientific">uncultured Caudovirales phage</name>
    <dbReference type="NCBI Taxonomy" id="2100421"/>
    <lineage>
        <taxon>Viruses</taxon>
        <taxon>Duplodnaviria</taxon>
        <taxon>Heunggongvirae</taxon>
        <taxon>Uroviricota</taxon>
        <taxon>Caudoviricetes</taxon>
        <taxon>Peduoviridae</taxon>
        <taxon>Maltschvirus</taxon>
        <taxon>Maltschvirus maltsch</taxon>
    </lineage>
</organism>
<reference evidence="2" key="1">
    <citation type="submission" date="2020-05" db="EMBL/GenBank/DDBJ databases">
        <authorList>
            <person name="Chiriac C."/>
            <person name="Salcher M."/>
            <person name="Ghai R."/>
            <person name="Kavagutti S V."/>
        </authorList>
    </citation>
    <scope>NUCLEOTIDE SEQUENCE</scope>
</reference>
<gene>
    <name evidence="2" type="ORF">UFOVP231_12</name>
</gene>
<accession>A0A6J7WQD6</accession>
<dbReference type="EMBL" id="LR798279">
    <property type="protein sequence ID" value="CAB5219907.1"/>
    <property type="molecule type" value="Genomic_DNA"/>
</dbReference>
<dbReference type="GO" id="GO:0005524">
    <property type="term" value="F:ATP binding"/>
    <property type="evidence" value="ECO:0007669"/>
    <property type="project" value="InterPro"/>
</dbReference>
<name>A0A6J7WQD6_9CAUD</name>
<dbReference type="Pfam" id="PF00166">
    <property type="entry name" value="Cpn10"/>
    <property type="match status" value="1"/>
</dbReference>
<dbReference type="SUPFAM" id="SSF50129">
    <property type="entry name" value="GroES-like"/>
    <property type="match status" value="1"/>
</dbReference>
<dbReference type="InterPro" id="IPR020818">
    <property type="entry name" value="Chaperonin_GroES"/>
</dbReference>
<evidence type="ECO:0000313" key="2">
    <source>
        <dbReference type="EMBL" id="CAB5219907.1"/>
    </source>
</evidence>
<evidence type="ECO:0000256" key="1">
    <source>
        <dbReference type="ARBA" id="ARBA00023186"/>
    </source>
</evidence>